<reference evidence="2" key="1">
    <citation type="journal article" date="2020" name="mSystems">
        <title>Genome- and Community-Level Interaction Insights into Carbon Utilization and Element Cycling Functions of Hydrothermarchaeota in Hydrothermal Sediment.</title>
        <authorList>
            <person name="Zhou Z."/>
            <person name="Liu Y."/>
            <person name="Xu W."/>
            <person name="Pan J."/>
            <person name="Luo Z.H."/>
            <person name="Li M."/>
        </authorList>
    </citation>
    <scope>NUCLEOTIDE SEQUENCE [LARGE SCALE GENOMIC DNA]</scope>
    <source>
        <strain evidence="2">SpSt-125</strain>
    </source>
</reference>
<dbReference type="InterPro" id="IPR031857">
    <property type="entry name" value="Integrase_SSV1_C"/>
</dbReference>
<feature type="domain" description="Integrase SSV1 C-terminal" evidence="1">
    <location>
        <begin position="14"/>
        <end position="140"/>
    </location>
</feature>
<dbReference type="GO" id="GO:0015074">
    <property type="term" value="P:DNA integration"/>
    <property type="evidence" value="ECO:0007669"/>
    <property type="project" value="InterPro"/>
</dbReference>
<dbReference type="EMBL" id="DSEU01000025">
    <property type="protein sequence ID" value="HEM66667.1"/>
    <property type="molecule type" value="Genomic_DNA"/>
</dbReference>
<organism evidence="2">
    <name type="scientific">Ignisphaera aggregans</name>
    <dbReference type="NCBI Taxonomy" id="334771"/>
    <lineage>
        <taxon>Archaea</taxon>
        <taxon>Thermoproteota</taxon>
        <taxon>Thermoprotei</taxon>
        <taxon>Desulfurococcales</taxon>
        <taxon>Desulfurococcaceae</taxon>
        <taxon>Ignisphaera</taxon>
    </lineage>
</organism>
<name>A0A7J2U2Y3_9CREN</name>
<dbReference type="Gene3D" id="1.10.443.10">
    <property type="entry name" value="Intergrase catalytic core"/>
    <property type="match status" value="1"/>
</dbReference>
<protein>
    <recommendedName>
        <fullName evidence="1">Integrase SSV1 C-terminal domain-containing protein</fullName>
    </recommendedName>
</protein>
<dbReference type="AlphaFoldDB" id="A0A7J2U2Y3"/>
<gene>
    <name evidence="2" type="ORF">ENO26_03715</name>
</gene>
<dbReference type="GO" id="GO:0003677">
    <property type="term" value="F:DNA binding"/>
    <property type="evidence" value="ECO:0007669"/>
    <property type="project" value="InterPro"/>
</dbReference>
<evidence type="ECO:0000313" key="2">
    <source>
        <dbReference type="EMBL" id="HEM66667.1"/>
    </source>
</evidence>
<dbReference type="Pfam" id="PF16795">
    <property type="entry name" value="Phage_integr_3"/>
    <property type="match status" value="1"/>
</dbReference>
<dbReference type="GO" id="GO:0006310">
    <property type="term" value="P:DNA recombination"/>
    <property type="evidence" value="ECO:0007669"/>
    <property type="project" value="InterPro"/>
</dbReference>
<evidence type="ECO:0000259" key="1">
    <source>
        <dbReference type="Pfam" id="PF16795"/>
    </source>
</evidence>
<dbReference type="InterPro" id="IPR013762">
    <property type="entry name" value="Integrase-like_cat_sf"/>
</dbReference>
<sequence>MQYILLRRFNPKEVVEIPENHLETPRLVCLNNKGFCRYYVGVKGSQKPCEWAYFSTETLQLLQRYAGRSINRGVVTRYAKRYELLAPKMMRKVSWRILVQAMPREVARFIQSRFGELKISEARYEDLLSEADTHYPKYLEKLRELVYSSHMQKNENQYTSSQ</sequence>
<proteinExistence type="predicted"/>
<accession>A0A7J2U2Y3</accession>
<comment type="caution">
    <text evidence="2">The sequence shown here is derived from an EMBL/GenBank/DDBJ whole genome shotgun (WGS) entry which is preliminary data.</text>
</comment>